<sequence length="264" mass="30312">MSTKEQHHQTSSGASSEAKKGKRKVCHCDLEGYDSVDSTAQKEEMKFWKTLERLIGYFNLTKEAMMCNHCLYTTDVDPEYINLLDYPPAKERIPKENIKQFQGRSYVLRGNVIYLESEFQELESAYHEACAELDEAKLELIPLNKKIKLMAGVLYTRQRVYNERPILNPDKFKKMLENSELLLKDASGASSFAIKTLASAGLTVRRETITKQKAWHVQTHTRTVVIFLTENVENLVVLNVDDFHNIHESCRSDSTTTFDTAHLL</sequence>
<organism evidence="1 2">
    <name type="scientific">Gigaspora rosea</name>
    <dbReference type="NCBI Taxonomy" id="44941"/>
    <lineage>
        <taxon>Eukaryota</taxon>
        <taxon>Fungi</taxon>
        <taxon>Fungi incertae sedis</taxon>
        <taxon>Mucoromycota</taxon>
        <taxon>Glomeromycotina</taxon>
        <taxon>Glomeromycetes</taxon>
        <taxon>Diversisporales</taxon>
        <taxon>Gigasporaceae</taxon>
        <taxon>Gigaspora</taxon>
    </lineage>
</organism>
<dbReference type="Proteomes" id="UP000266673">
    <property type="component" value="Unassembled WGS sequence"/>
</dbReference>
<evidence type="ECO:0000313" key="1">
    <source>
        <dbReference type="EMBL" id="RIB23520.1"/>
    </source>
</evidence>
<protein>
    <submittedName>
        <fullName evidence="1">Uncharacterized protein</fullName>
    </submittedName>
</protein>
<accession>A0A397VM27</accession>
<name>A0A397VM27_9GLOM</name>
<gene>
    <name evidence="1" type="ORF">C2G38_2171016</name>
</gene>
<dbReference type="OrthoDB" id="2382204at2759"/>
<dbReference type="EMBL" id="QKWP01000257">
    <property type="protein sequence ID" value="RIB23520.1"/>
    <property type="molecule type" value="Genomic_DNA"/>
</dbReference>
<reference evidence="1 2" key="1">
    <citation type="submission" date="2018-06" db="EMBL/GenBank/DDBJ databases">
        <title>Comparative genomics reveals the genomic features of Rhizophagus irregularis, R. cerebriforme, R. diaphanum and Gigaspora rosea, and their symbiotic lifestyle signature.</title>
        <authorList>
            <person name="Morin E."/>
            <person name="San Clemente H."/>
            <person name="Chen E.C.H."/>
            <person name="De La Providencia I."/>
            <person name="Hainaut M."/>
            <person name="Kuo A."/>
            <person name="Kohler A."/>
            <person name="Murat C."/>
            <person name="Tang N."/>
            <person name="Roy S."/>
            <person name="Loubradou J."/>
            <person name="Henrissat B."/>
            <person name="Grigoriev I.V."/>
            <person name="Corradi N."/>
            <person name="Roux C."/>
            <person name="Martin F.M."/>
        </authorList>
    </citation>
    <scope>NUCLEOTIDE SEQUENCE [LARGE SCALE GENOMIC DNA]</scope>
    <source>
        <strain evidence="1 2">DAOM 194757</strain>
    </source>
</reference>
<dbReference type="AlphaFoldDB" id="A0A397VM27"/>
<comment type="caution">
    <text evidence="1">The sequence shown here is derived from an EMBL/GenBank/DDBJ whole genome shotgun (WGS) entry which is preliminary data.</text>
</comment>
<proteinExistence type="predicted"/>
<keyword evidence="2" id="KW-1185">Reference proteome</keyword>
<evidence type="ECO:0000313" key="2">
    <source>
        <dbReference type="Proteomes" id="UP000266673"/>
    </source>
</evidence>